<dbReference type="FunFam" id="3.30.460.10:FF:000001">
    <property type="entry name" value="GTP pyrophosphokinase RelA"/>
    <property type="match status" value="1"/>
</dbReference>
<dbReference type="PANTHER" id="PTHR21262:SF36">
    <property type="entry name" value="BIFUNCTIONAL (P)PPGPP SYNTHASE_HYDROLASE SPOT"/>
    <property type="match status" value="1"/>
</dbReference>
<accession>A0A1H2RVD8</accession>
<feature type="domain" description="ACT" evidence="8">
    <location>
        <begin position="635"/>
        <end position="709"/>
    </location>
</feature>
<feature type="compositionally biased region" description="Basic and acidic residues" evidence="7">
    <location>
        <begin position="713"/>
        <end position="729"/>
    </location>
</feature>
<dbReference type="GO" id="GO:0005886">
    <property type="term" value="C:plasma membrane"/>
    <property type="evidence" value="ECO:0007669"/>
    <property type="project" value="TreeGrafter"/>
</dbReference>
<feature type="domain" description="TGS" evidence="10">
    <location>
        <begin position="386"/>
        <end position="451"/>
    </location>
</feature>
<dbReference type="Pfam" id="PF13291">
    <property type="entry name" value="ACT_4"/>
    <property type="match status" value="1"/>
</dbReference>
<comment type="function">
    <text evidence="6">In eubacteria ppGpp (guanosine 3'-diphosphate 5'-diphosphate) is a mediator of the stringent response that coordinates a variety of cellular activities in response to changes in nutritional abundance.</text>
</comment>
<dbReference type="RefSeq" id="WP_342707966.1">
    <property type="nucleotide sequence ID" value="NZ_FNMZ01000001.1"/>
</dbReference>
<dbReference type="CDD" id="cd04876">
    <property type="entry name" value="ACT_RelA-SpoT"/>
    <property type="match status" value="1"/>
</dbReference>
<dbReference type="InterPro" id="IPR006674">
    <property type="entry name" value="HD_domain"/>
</dbReference>
<dbReference type="Gene3D" id="3.10.20.30">
    <property type="match status" value="1"/>
</dbReference>
<feature type="compositionally biased region" description="Basic and acidic residues" evidence="7">
    <location>
        <begin position="799"/>
        <end position="823"/>
    </location>
</feature>
<dbReference type="EC" id="2.7.6.5" evidence="1"/>
<feature type="region of interest" description="Disordered" evidence="7">
    <location>
        <begin position="766"/>
        <end position="831"/>
    </location>
</feature>
<name>A0A1H2RVD8_9RHOB</name>
<dbReference type="InterPro" id="IPR004811">
    <property type="entry name" value="RelA/Spo_fam"/>
</dbReference>
<dbReference type="SUPFAM" id="SSF81301">
    <property type="entry name" value="Nucleotidyltransferase"/>
    <property type="match status" value="1"/>
</dbReference>
<dbReference type="GO" id="GO:0015949">
    <property type="term" value="P:nucleobase-containing small molecule interconversion"/>
    <property type="evidence" value="ECO:0007669"/>
    <property type="project" value="UniProtKB-ARBA"/>
</dbReference>
<reference evidence="11 12" key="1">
    <citation type="submission" date="2016-10" db="EMBL/GenBank/DDBJ databases">
        <authorList>
            <person name="de Groot N.N."/>
        </authorList>
    </citation>
    <scope>NUCLEOTIDE SEQUENCE [LARGE SCALE GENOMIC DNA]</scope>
    <source>
        <strain evidence="11 12">DSM 17890</strain>
    </source>
</reference>
<dbReference type="Gene3D" id="1.10.3210.10">
    <property type="entry name" value="Hypothetical protein af1432"/>
    <property type="match status" value="1"/>
</dbReference>
<dbReference type="InterPro" id="IPR003607">
    <property type="entry name" value="HD/PDEase_dom"/>
</dbReference>
<keyword evidence="12" id="KW-1185">Reference proteome</keyword>
<dbReference type="InterPro" id="IPR012676">
    <property type="entry name" value="TGS-like"/>
</dbReference>
<dbReference type="CDD" id="cd01668">
    <property type="entry name" value="TGS_RSH"/>
    <property type="match status" value="1"/>
</dbReference>
<proteinExistence type="inferred from homology"/>
<feature type="region of interest" description="Disordered" evidence="7">
    <location>
        <begin position="707"/>
        <end position="742"/>
    </location>
</feature>
<dbReference type="Gene3D" id="3.30.70.260">
    <property type="match status" value="1"/>
</dbReference>
<keyword evidence="11" id="KW-0808">Transferase</keyword>
<keyword evidence="11" id="KW-0418">Kinase</keyword>
<dbReference type="SUPFAM" id="SSF81271">
    <property type="entry name" value="TGS-like"/>
    <property type="match status" value="1"/>
</dbReference>
<dbReference type="InterPro" id="IPR045865">
    <property type="entry name" value="ACT-like_dom_sf"/>
</dbReference>
<evidence type="ECO:0000256" key="2">
    <source>
        <dbReference type="ARBA" id="ARBA00014315"/>
    </source>
</evidence>
<evidence type="ECO:0000256" key="1">
    <source>
        <dbReference type="ARBA" id="ARBA00013251"/>
    </source>
</evidence>
<evidence type="ECO:0000256" key="6">
    <source>
        <dbReference type="RuleBase" id="RU003847"/>
    </source>
</evidence>
<dbReference type="CDD" id="cd05399">
    <property type="entry name" value="NT_Rel-Spo_like"/>
    <property type="match status" value="1"/>
</dbReference>
<feature type="compositionally biased region" description="Low complexity" evidence="7">
    <location>
        <begin position="766"/>
        <end position="798"/>
    </location>
</feature>
<comment type="catalytic activity">
    <reaction evidence="5">
        <text>GTP + ATP = guanosine 3'-diphosphate 5'-triphosphate + AMP</text>
        <dbReference type="Rhea" id="RHEA:22088"/>
        <dbReference type="ChEBI" id="CHEBI:30616"/>
        <dbReference type="ChEBI" id="CHEBI:37565"/>
        <dbReference type="ChEBI" id="CHEBI:142410"/>
        <dbReference type="ChEBI" id="CHEBI:456215"/>
        <dbReference type="EC" id="2.7.6.5"/>
    </reaction>
</comment>
<dbReference type="FunFam" id="3.10.20.30:FF:000002">
    <property type="entry name" value="GTP pyrophosphokinase (RelA/SpoT)"/>
    <property type="match status" value="1"/>
</dbReference>
<dbReference type="PROSITE" id="PS51880">
    <property type="entry name" value="TGS"/>
    <property type="match status" value="1"/>
</dbReference>
<dbReference type="FunFam" id="1.10.3210.10:FF:000001">
    <property type="entry name" value="GTP pyrophosphokinase RelA"/>
    <property type="match status" value="1"/>
</dbReference>
<dbReference type="STRING" id="356660.SAMN05444336_101469"/>
<evidence type="ECO:0000256" key="5">
    <source>
        <dbReference type="ARBA" id="ARBA00048244"/>
    </source>
</evidence>
<evidence type="ECO:0000259" key="8">
    <source>
        <dbReference type="PROSITE" id="PS51671"/>
    </source>
</evidence>
<feature type="domain" description="HD" evidence="9">
    <location>
        <begin position="48"/>
        <end position="148"/>
    </location>
</feature>
<protein>
    <recommendedName>
        <fullName evidence="2">GTP pyrophosphokinase rsh</fullName>
        <ecNumber evidence="1">2.7.6.5</ecNumber>
    </recommendedName>
    <alternativeName>
        <fullName evidence="4">(p)ppGpp synthase</fullName>
    </alternativeName>
    <alternativeName>
        <fullName evidence="3">ATP:GTP 3'-pyrophosphotransferase</fullName>
    </alternativeName>
</protein>
<evidence type="ECO:0000256" key="3">
    <source>
        <dbReference type="ARBA" id="ARBA00029754"/>
    </source>
</evidence>
<dbReference type="Proteomes" id="UP000199118">
    <property type="component" value="Unassembled WGS sequence"/>
</dbReference>
<dbReference type="SUPFAM" id="SSF55021">
    <property type="entry name" value="ACT-like"/>
    <property type="match status" value="1"/>
</dbReference>
<evidence type="ECO:0000259" key="9">
    <source>
        <dbReference type="PROSITE" id="PS51831"/>
    </source>
</evidence>
<evidence type="ECO:0000313" key="11">
    <source>
        <dbReference type="EMBL" id="SDW23245.1"/>
    </source>
</evidence>
<dbReference type="PROSITE" id="PS51671">
    <property type="entry name" value="ACT"/>
    <property type="match status" value="1"/>
</dbReference>
<dbReference type="Pfam" id="PF02824">
    <property type="entry name" value="TGS"/>
    <property type="match status" value="1"/>
</dbReference>
<dbReference type="InterPro" id="IPR007685">
    <property type="entry name" value="RelA_SpoT"/>
</dbReference>
<dbReference type="SMART" id="SM00471">
    <property type="entry name" value="HDc"/>
    <property type="match status" value="1"/>
</dbReference>
<dbReference type="GO" id="GO:0008728">
    <property type="term" value="F:GTP diphosphokinase activity"/>
    <property type="evidence" value="ECO:0007669"/>
    <property type="project" value="UniProtKB-EC"/>
</dbReference>
<dbReference type="EMBL" id="FNMZ01000001">
    <property type="protein sequence ID" value="SDW23245.1"/>
    <property type="molecule type" value="Genomic_DNA"/>
</dbReference>
<comment type="similarity">
    <text evidence="6">Belongs to the relA/spoT family.</text>
</comment>
<dbReference type="InterPro" id="IPR004095">
    <property type="entry name" value="TGS"/>
</dbReference>
<evidence type="ECO:0000313" key="12">
    <source>
        <dbReference type="Proteomes" id="UP000199118"/>
    </source>
</evidence>
<evidence type="ECO:0000256" key="7">
    <source>
        <dbReference type="SAM" id="MobiDB-lite"/>
    </source>
</evidence>
<dbReference type="Pfam" id="PF04607">
    <property type="entry name" value="RelA_SpoT"/>
    <property type="match status" value="1"/>
</dbReference>
<dbReference type="GO" id="GO:0008893">
    <property type="term" value="F:guanosine-3',5'-bis(diphosphate) 3'-diphosphatase activity"/>
    <property type="evidence" value="ECO:0007669"/>
    <property type="project" value="TreeGrafter"/>
</dbReference>
<dbReference type="InterPro" id="IPR033655">
    <property type="entry name" value="TGS_RelA/SpoT"/>
</dbReference>
<sequence>MGEFIRQFELIERVLAYNPNTDEGLLNAAYVFGAKAHSQQRRANGDPYFGHPVAVAGILTELRLDDATIATALLHDTIEDCEGVTYQVIADQFGEEVAELVDGVTKISKLDLGSKETEQAENLRKLLIAMSRDVRVLLVKLADRLHNMRTIGFLRPEKQERKARETMEIYAPLAGRMGMQSMRDELEDLSFEVLNPQGRVSILRRFAQLREATGEVIPQIQEDIRVLLEAEGIEAEVTGREKRPFAIWRKMEEKGQEFGRLSDIYGFRIICADEGDCYRALGAVHRRWTAVPGRFKDYISTPKSNGYRSIHTTVSGRNAKRVEVQIRTRAMHDVAETGVAAHWAYKEGVRSPNPFVVDPFTWLRQLTDEFRNAEKPDEFLEHVKLDMFQDQVFCFTPKGRVINLPRGATPIDFAYSIHTRIGDSCVGAKIDGRRAPLSTRLRNGQTVEIIRADAQRPQPVWEEIAVTGRAKQAIRRAIRAERRESDIRIGREIVSQSFERAGKPLSAKALGMAASRLGEASADDLLRAVGAAEISAVQVLTTLFPRDGAWDVPLSAEAPERPMVTGVSRARKVRFGECCEPVPGDRIVGIVAPGRGVTVHAIDCPELAAYEDEMEAWVDLKWDPETAWSQPHQTSVSVTFANEQGALARVCTVIADLKADITHLEFTERKPDFYRARFDLEVRDVKHVSQIVGQLAAEPIIHAARRIMPARDGGGRDGAGRDGGSRTPRDWSASGMGGASAVTGGAAEAGARAAATGAMTAAAGALPARGPQTAPAPATAPASSPASSPAAPAGAASAETRRPGEPRKQDETRRKDAATERPDPVVPGPGS</sequence>
<dbReference type="SMART" id="SM00954">
    <property type="entry name" value="RelA_SpoT"/>
    <property type="match status" value="1"/>
</dbReference>
<dbReference type="Gene3D" id="3.30.460.10">
    <property type="entry name" value="Beta Polymerase, domain 2"/>
    <property type="match status" value="1"/>
</dbReference>
<dbReference type="SUPFAM" id="SSF109604">
    <property type="entry name" value="HD-domain/PDEase-like"/>
    <property type="match status" value="1"/>
</dbReference>
<organism evidence="11 12">
    <name type="scientific">Albimonas donghaensis</name>
    <dbReference type="NCBI Taxonomy" id="356660"/>
    <lineage>
        <taxon>Bacteria</taxon>
        <taxon>Pseudomonadati</taxon>
        <taxon>Pseudomonadota</taxon>
        <taxon>Alphaproteobacteria</taxon>
        <taxon>Rhodobacterales</taxon>
        <taxon>Paracoccaceae</taxon>
        <taxon>Albimonas</taxon>
    </lineage>
</organism>
<dbReference type="InterPro" id="IPR045600">
    <property type="entry name" value="RelA/SpoT_AH_RIS"/>
</dbReference>
<dbReference type="InterPro" id="IPR012675">
    <property type="entry name" value="Beta-grasp_dom_sf"/>
</dbReference>
<dbReference type="Pfam" id="PF13328">
    <property type="entry name" value="HD_4"/>
    <property type="match status" value="1"/>
</dbReference>
<evidence type="ECO:0000256" key="4">
    <source>
        <dbReference type="ARBA" id="ARBA00032407"/>
    </source>
</evidence>
<dbReference type="GO" id="GO:0042594">
    <property type="term" value="P:response to starvation"/>
    <property type="evidence" value="ECO:0007669"/>
    <property type="project" value="TreeGrafter"/>
</dbReference>
<dbReference type="PROSITE" id="PS51831">
    <property type="entry name" value="HD"/>
    <property type="match status" value="1"/>
</dbReference>
<gene>
    <name evidence="11" type="ORF">SAMN05444336_101469</name>
</gene>
<dbReference type="AlphaFoldDB" id="A0A1H2RVD8"/>
<dbReference type="NCBIfam" id="TIGR00691">
    <property type="entry name" value="spoT_relA"/>
    <property type="match status" value="1"/>
</dbReference>
<dbReference type="InterPro" id="IPR043519">
    <property type="entry name" value="NT_sf"/>
</dbReference>
<dbReference type="GO" id="GO:0016301">
    <property type="term" value="F:kinase activity"/>
    <property type="evidence" value="ECO:0007669"/>
    <property type="project" value="UniProtKB-KW"/>
</dbReference>
<dbReference type="Pfam" id="PF19296">
    <property type="entry name" value="RelA_AH_RIS"/>
    <property type="match status" value="2"/>
</dbReference>
<evidence type="ECO:0000259" key="10">
    <source>
        <dbReference type="PROSITE" id="PS51880"/>
    </source>
</evidence>
<dbReference type="CDD" id="cd00077">
    <property type="entry name" value="HDc"/>
    <property type="match status" value="1"/>
</dbReference>
<dbReference type="InterPro" id="IPR002912">
    <property type="entry name" value="ACT_dom"/>
</dbReference>
<dbReference type="PANTHER" id="PTHR21262">
    <property type="entry name" value="GUANOSINE-3',5'-BIS DIPHOSPHATE 3'-PYROPHOSPHOHYDROLASE"/>
    <property type="match status" value="1"/>
</dbReference>
<dbReference type="GO" id="GO:0015969">
    <property type="term" value="P:guanosine tetraphosphate metabolic process"/>
    <property type="evidence" value="ECO:0007669"/>
    <property type="project" value="InterPro"/>
</dbReference>